<sequence>MDLDLGLGPHDPDFLEMEMAEVEMEQLEVLMANEVDGPLVAGRAATFLAAARFQLAPPVQANQEQDFQDVAYEDDLDMDEGAVVMQA</sequence>
<name>A0A164ZL05_DAUCS</name>
<dbReference type="EMBL" id="CP093347">
    <property type="protein sequence ID" value="WOH02709.1"/>
    <property type="molecule type" value="Genomic_DNA"/>
</dbReference>
<organism evidence="1 2">
    <name type="scientific">Daucus carota subsp. sativus</name>
    <name type="common">Carrot</name>
    <dbReference type="NCBI Taxonomy" id="79200"/>
    <lineage>
        <taxon>Eukaryota</taxon>
        <taxon>Viridiplantae</taxon>
        <taxon>Streptophyta</taxon>
        <taxon>Embryophyta</taxon>
        <taxon>Tracheophyta</taxon>
        <taxon>Spermatophyta</taxon>
        <taxon>Magnoliopsida</taxon>
        <taxon>eudicotyledons</taxon>
        <taxon>Gunneridae</taxon>
        <taxon>Pentapetalae</taxon>
        <taxon>asterids</taxon>
        <taxon>campanulids</taxon>
        <taxon>Apiales</taxon>
        <taxon>Apiaceae</taxon>
        <taxon>Apioideae</taxon>
        <taxon>Scandiceae</taxon>
        <taxon>Daucinae</taxon>
        <taxon>Daucus</taxon>
        <taxon>Daucus sect. Daucus</taxon>
    </lineage>
</organism>
<dbReference type="Gramene" id="KZM96067">
    <property type="protein sequence ID" value="KZM96067"/>
    <property type="gene ID" value="DCAR_019309"/>
</dbReference>
<gene>
    <name evidence="1" type="ORF">DCAR_0522098</name>
</gene>
<evidence type="ECO:0000313" key="2">
    <source>
        <dbReference type="Proteomes" id="UP000077755"/>
    </source>
</evidence>
<accession>A0A164ZL05</accession>
<reference evidence="1" key="1">
    <citation type="journal article" date="2016" name="Nat. Genet.">
        <title>A high-quality carrot genome assembly provides new insights into carotenoid accumulation and asterid genome evolution.</title>
        <authorList>
            <person name="Iorizzo M."/>
            <person name="Ellison S."/>
            <person name="Senalik D."/>
            <person name="Zeng P."/>
            <person name="Satapoomin P."/>
            <person name="Huang J."/>
            <person name="Bowman M."/>
            <person name="Iovene M."/>
            <person name="Sanseverino W."/>
            <person name="Cavagnaro P."/>
            <person name="Yildiz M."/>
            <person name="Macko-Podgorni A."/>
            <person name="Moranska E."/>
            <person name="Grzebelus E."/>
            <person name="Grzebelus D."/>
            <person name="Ashrafi H."/>
            <person name="Zheng Z."/>
            <person name="Cheng S."/>
            <person name="Spooner D."/>
            <person name="Van Deynze A."/>
            <person name="Simon P."/>
        </authorList>
    </citation>
    <scope>NUCLEOTIDE SEQUENCE</scope>
    <source>
        <tissue evidence="1">Leaf</tissue>
    </source>
</reference>
<proteinExistence type="predicted"/>
<evidence type="ECO:0000313" key="1">
    <source>
        <dbReference type="EMBL" id="WOH02709.1"/>
    </source>
</evidence>
<reference evidence="1" key="2">
    <citation type="submission" date="2022-03" db="EMBL/GenBank/DDBJ databases">
        <title>Draft title - Genomic analysis of global carrot germplasm unveils the trajectory of domestication and the origin of high carotenoid orange carrot.</title>
        <authorList>
            <person name="Iorizzo M."/>
            <person name="Ellison S."/>
            <person name="Senalik D."/>
            <person name="Macko-Podgorni A."/>
            <person name="Grzebelus D."/>
            <person name="Bostan H."/>
            <person name="Rolling W."/>
            <person name="Curaba J."/>
            <person name="Simon P."/>
        </authorList>
    </citation>
    <scope>NUCLEOTIDE SEQUENCE</scope>
    <source>
        <tissue evidence="1">Leaf</tissue>
    </source>
</reference>
<keyword evidence="2" id="KW-1185">Reference proteome</keyword>
<dbReference type="AlphaFoldDB" id="A0A164ZL05"/>
<dbReference type="Proteomes" id="UP000077755">
    <property type="component" value="Chromosome 5"/>
</dbReference>
<protein>
    <submittedName>
        <fullName evidence="1">Uncharacterized protein</fullName>
    </submittedName>
</protein>